<comment type="caution">
    <text evidence="1">The sequence shown here is derived from an EMBL/GenBank/DDBJ whole genome shotgun (WGS) entry which is preliminary data.</text>
</comment>
<organism evidence="1 2">
    <name type="scientific">Bugula neritina</name>
    <name type="common">Brown bryozoan</name>
    <name type="synonym">Sertularia neritina</name>
    <dbReference type="NCBI Taxonomy" id="10212"/>
    <lineage>
        <taxon>Eukaryota</taxon>
        <taxon>Metazoa</taxon>
        <taxon>Spiralia</taxon>
        <taxon>Lophotrochozoa</taxon>
        <taxon>Bryozoa</taxon>
        <taxon>Gymnolaemata</taxon>
        <taxon>Cheilostomatida</taxon>
        <taxon>Flustrina</taxon>
        <taxon>Buguloidea</taxon>
        <taxon>Bugulidae</taxon>
        <taxon>Bugula</taxon>
    </lineage>
</organism>
<dbReference type="Proteomes" id="UP000593567">
    <property type="component" value="Unassembled WGS sequence"/>
</dbReference>
<keyword evidence="2" id="KW-1185">Reference proteome</keyword>
<sequence length="183" mass="21110">MHDCITKWTSLWTKLRKATLYPQKTQWVWFSQMKEFIPYQDARAKRRFSSNYAEKMISDSPAQQYSTIKSKQSTKHRDEELSLDKLANDECMNNSEYHSKNLEETELSEKQNLENASISACDESTADTAGDVGRTPCVSISNESKFSEYYFGMCVAQMMEDVPKSSRPLLKANMLKIVAMELQ</sequence>
<accession>A0A7J7J421</accession>
<proteinExistence type="predicted"/>
<protein>
    <submittedName>
        <fullName evidence="1">Uncharacterized protein</fullName>
    </submittedName>
</protein>
<gene>
    <name evidence="1" type="ORF">EB796_020743</name>
</gene>
<dbReference type="EMBL" id="VXIV02003140">
    <property type="protein sequence ID" value="KAF6020940.1"/>
    <property type="molecule type" value="Genomic_DNA"/>
</dbReference>
<dbReference type="AlphaFoldDB" id="A0A7J7J421"/>
<evidence type="ECO:0000313" key="2">
    <source>
        <dbReference type="Proteomes" id="UP000593567"/>
    </source>
</evidence>
<name>A0A7J7J421_BUGNE</name>
<evidence type="ECO:0000313" key="1">
    <source>
        <dbReference type="EMBL" id="KAF6020940.1"/>
    </source>
</evidence>
<reference evidence="1" key="1">
    <citation type="submission" date="2020-06" db="EMBL/GenBank/DDBJ databases">
        <title>Draft genome of Bugula neritina, a colonial animal packing powerful symbionts and potential medicines.</title>
        <authorList>
            <person name="Rayko M."/>
        </authorList>
    </citation>
    <scope>NUCLEOTIDE SEQUENCE [LARGE SCALE GENOMIC DNA]</scope>
    <source>
        <strain evidence="1">Kwan_BN1</strain>
    </source>
</reference>